<evidence type="ECO:0000313" key="8">
    <source>
        <dbReference type="Proteomes" id="UP001497497"/>
    </source>
</evidence>
<keyword evidence="3" id="KW-0862">Zinc</keyword>
<gene>
    <name evidence="7" type="ORF">GSLYS_00002012001</name>
</gene>
<dbReference type="AlphaFoldDB" id="A0AAV2H2D8"/>
<evidence type="ECO:0000256" key="4">
    <source>
        <dbReference type="PROSITE-ProRule" id="PRU00134"/>
    </source>
</evidence>
<evidence type="ECO:0000259" key="6">
    <source>
        <dbReference type="PROSITE" id="PS50865"/>
    </source>
</evidence>
<sequence length="171" mass="19256">RRCVNCKRRTFHDMVTCEKCREFSYCSIECLELDMSKHEPQCDFISLKKGTAHLLDRDVVMSVRRNAKPLDDEGNIAVRENTPDDLDKTKEPKASQRVSEGTNKRKPRKRRNRKKGQGKTTDVSEAKKTSSPAPDTASLIAGGQFGGKVIVDREARSGATFGDGRWKPKTE</sequence>
<accession>A0AAV2H2D8</accession>
<protein>
    <recommendedName>
        <fullName evidence="6">MYND-type domain-containing protein</fullName>
    </recommendedName>
</protein>
<evidence type="ECO:0000256" key="3">
    <source>
        <dbReference type="ARBA" id="ARBA00022833"/>
    </source>
</evidence>
<keyword evidence="8" id="KW-1185">Reference proteome</keyword>
<evidence type="ECO:0000256" key="1">
    <source>
        <dbReference type="ARBA" id="ARBA00022723"/>
    </source>
</evidence>
<dbReference type="Proteomes" id="UP001497497">
    <property type="component" value="Unassembled WGS sequence"/>
</dbReference>
<organism evidence="7 8">
    <name type="scientific">Lymnaea stagnalis</name>
    <name type="common">Great pond snail</name>
    <name type="synonym">Helix stagnalis</name>
    <dbReference type="NCBI Taxonomy" id="6523"/>
    <lineage>
        <taxon>Eukaryota</taxon>
        <taxon>Metazoa</taxon>
        <taxon>Spiralia</taxon>
        <taxon>Lophotrochozoa</taxon>
        <taxon>Mollusca</taxon>
        <taxon>Gastropoda</taxon>
        <taxon>Heterobranchia</taxon>
        <taxon>Euthyneura</taxon>
        <taxon>Panpulmonata</taxon>
        <taxon>Hygrophila</taxon>
        <taxon>Lymnaeoidea</taxon>
        <taxon>Lymnaeidae</taxon>
        <taxon>Lymnaea</taxon>
    </lineage>
</organism>
<dbReference type="SUPFAM" id="SSF144232">
    <property type="entry name" value="HIT/MYND zinc finger-like"/>
    <property type="match status" value="1"/>
</dbReference>
<dbReference type="InterPro" id="IPR002893">
    <property type="entry name" value="Znf_MYND"/>
</dbReference>
<dbReference type="EMBL" id="CAXITT010000023">
    <property type="protein sequence ID" value="CAL1527842.1"/>
    <property type="molecule type" value="Genomic_DNA"/>
</dbReference>
<feature type="non-terminal residue" evidence="7">
    <location>
        <position position="1"/>
    </location>
</feature>
<evidence type="ECO:0000256" key="5">
    <source>
        <dbReference type="SAM" id="MobiDB-lite"/>
    </source>
</evidence>
<feature type="compositionally biased region" description="Basic residues" evidence="5">
    <location>
        <begin position="104"/>
        <end position="117"/>
    </location>
</feature>
<feature type="non-terminal residue" evidence="7">
    <location>
        <position position="171"/>
    </location>
</feature>
<dbReference type="Pfam" id="PF01753">
    <property type="entry name" value="zf-MYND"/>
    <property type="match status" value="1"/>
</dbReference>
<keyword evidence="2 4" id="KW-0863">Zinc-finger</keyword>
<evidence type="ECO:0000313" key="7">
    <source>
        <dbReference type="EMBL" id="CAL1527842.1"/>
    </source>
</evidence>
<name>A0AAV2H2D8_LYMST</name>
<dbReference type="PROSITE" id="PS50865">
    <property type="entry name" value="ZF_MYND_2"/>
    <property type="match status" value="1"/>
</dbReference>
<dbReference type="PROSITE" id="PS01360">
    <property type="entry name" value="ZF_MYND_1"/>
    <property type="match status" value="1"/>
</dbReference>
<feature type="region of interest" description="Disordered" evidence="5">
    <location>
        <begin position="66"/>
        <end position="148"/>
    </location>
</feature>
<dbReference type="GO" id="GO:0008270">
    <property type="term" value="F:zinc ion binding"/>
    <property type="evidence" value="ECO:0007669"/>
    <property type="project" value="UniProtKB-KW"/>
</dbReference>
<reference evidence="7 8" key="1">
    <citation type="submission" date="2024-04" db="EMBL/GenBank/DDBJ databases">
        <authorList>
            <consortium name="Genoscope - CEA"/>
            <person name="William W."/>
        </authorList>
    </citation>
    <scope>NUCLEOTIDE SEQUENCE [LARGE SCALE GENOMIC DNA]</scope>
</reference>
<feature type="compositionally biased region" description="Basic and acidic residues" evidence="5">
    <location>
        <begin position="81"/>
        <end position="94"/>
    </location>
</feature>
<evidence type="ECO:0000256" key="2">
    <source>
        <dbReference type="ARBA" id="ARBA00022771"/>
    </source>
</evidence>
<proteinExistence type="predicted"/>
<comment type="caution">
    <text evidence="7">The sequence shown here is derived from an EMBL/GenBank/DDBJ whole genome shotgun (WGS) entry which is preliminary data.</text>
</comment>
<feature type="domain" description="MYND-type" evidence="6">
    <location>
        <begin position="3"/>
        <end position="42"/>
    </location>
</feature>
<dbReference type="Gene3D" id="6.10.140.2220">
    <property type="match status" value="1"/>
</dbReference>
<keyword evidence="1" id="KW-0479">Metal-binding</keyword>